<evidence type="ECO:0000313" key="3">
    <source>
        <dbReference type="Proteomes" id="UP000321532"/>
    </source>
</evidence>
<dbReference type="CDD" id="cd03809">
    <property type="entry name" value="GT4_MtfB-like"/>
    <property type="match status" value="1"/>
</dbReference>
<dbReference type="OrthoDB" id="9811239at2"/>
<gene>
    <name evidence="2" type="ORF">AAE02nite_45370</name>
</gene>
<feature type="domain" description="Glycosyl transferase family 1" evidence="1">
    <location>
        <begin position="228"/>
        <end position="386"/>
    </location>
</feature>
<reference evidence="2 3" key="1">
    <citation type="submission" date="2019-07" db="EMBL/GenBank/DDBJ databases">
        <title>Whole genome shotgun sequence of Adhaeribacter aerolatus NBRC 106133.</title>
        <authorList>
            <person name="Hosoyama A."/>
            <person name="Uohara A."/>
            <person name="Ohji S."/>
            <person name="Ichikawa N."/>
        </authorList>
    </citation>
    <scope>NUCLEOTIDE SEQUENCE [LARGE SCALE GENOMIC DNA]</scope>
    <source>
        <strain evidence="2 3">NBRC 106133</strain>
    </source>
</reference>
<dbReference type="EMBL" id="BJYS01000045">
    <property type="protein sequence ID" value="GEO06873.1"/>
    <property type="molecule type" value="Genomic_DNA"/>
</dbReference>
<dbReference type="Proteomes" id="UP000321532">
    <property type="component" value="Unassembled WGS sequence"/>
</dbReference>
<name>A0A512B4H8_9BACT</name>
<evidence type="ECO:0000313" key="2">
    <source>
        <dbReference type="EMBL" id="GEO06873.1"/>
    </source>
</evidence>
<keyword evidence="3" id="KW-1185">Reference proteome</keyword>
<dbReference type="PANTHER" id="PTHR46401:SF8">
    <property type="entry name" value="BLL6006 PROTEIN"/>
    <property type="match status" value="1"/>
</dbReference>
<dbReference type="Gene3D" id="3.40.50.2000">
    <property type="entry name" value="Glycogen Phosphorylase B"/>
    <property type="match status" value="1"/>
</dbReference>
<evidence type="ECO:0000259" key="1">
    <source>
        <dbReference type="Pfam" id="PF00534"/>
    </source>
</evidence>
<protein>
    <recommendedName>
        <fullName evidence="1">Glycosyl transferase family 1 domain-containing protein</fullName>
    </recommendedName>
</protein>
<organism evidence="2 3">
    <name type="scientific">Adhaeribacter aerolatus</name>
    <dbReference type="NCBI Taxonomy" id="670289"/>
    <lineage>
        <taxon>Bacteria</taxon>
        <taxon>Pseudomonadati</taxon>
        <taxon>Bacteroidota</taxon>
        <taxon>Cytophagia</taxon>
        <taxon>Cytophagales</taxon>
        <taxon>Hymenobacteraceae</taxon>
        <taxon>Adhaeribacter</taxon>
    </lineage>
</organism>
<comment type="caution">
    <text evidence="2">The sequence shown here is derived from an EMBL/GenBank/DDBJ whole genome shotgun (WGS) entry which is preliminary data.</text>
</comment>
<proteinExistence type="predicted"/>
<dbReference type="Pfam" id="PF00534">
    <property type="entry name" value="Glycos_transf_1"/>
    <property type="match status" value="1"/>
</dbReference>
<sequence>MNKLRIGIIVYPENEPTDGGGYSYFNTLFKGINDFTFSPQIEIINIIFYQGQLPQLSLKNPAILIKAGFGDRLKNFIKRKQKKSGTTFTNRNPLISFLYNLSIRNRNKKVERLLKDHRIDFVYYLKQQDTILNYPFIATLWDVSHKSTNGFPEHSLNKNYEIREKYYLYTLNKAFLILCESEAGATELKKYYAIYPEKIKVLPLFASNIINCQASPESEHTTLNKFNVEKEKFFIYPAQFWPHKNHYNLILAFHKLLRETGNQNLKLVLCGSDKGNFLYILDLIKSLSLTDNIIVPGFVSDESLFILYRNAIALTMPTFLGPTNIPIIEAAHLNCPVLCSDLAGHKEIMGNHALYFNPSDAEGIKAAMIQVLDQSLRSKLIESAKAHITQSPFTINNSLQVLNQIFSEVIPLRKAWGVDYFLNISFLLTIGLN</sequence>
<dbReference type="AlphaFoldDB" id="A0A512B4H8"/>
<accession>A0A512B4H8</accession>
<dbReference type="PANTHER" id="PTHR46401">
    <property type="entry name" value="GLYCOSYLTRANSFERASE WBBK-RELATED"/>
    <property type="match status" value="1"/>
</dbReference>
<dbReference type="InterPro" id="IPR001296">
    <property type="entry name" value="Glyco_trans_1"/>
</dbReference>
<dbReference type="GO" id="GO:0016757">
    <property type="term" value="F:glycosyltransferase activity"/>
    <property type="evidence" value="ECO:0007669"/>
    <property type="project" value="InterPro"/>
</dbReference>
<dbReference type="SUPFAM" id="SSF53756">
    <property type="entry name" value="UDP-Glycosyltransferase/glycogen phosphorylase"/>
    <property type="match status" value="1"/>
</dbReference>